<evidence type="ECO:0000313" key="2">
    <source>
        <dbReference type="EMBL" id="KAF2488373.1"/>
    </source>
</evidence>
<dbReference type="Proteomes" id="UP000799750">
    <property type="component" value="Unassembled WGS sequence"/>
</dbReference>
<proteinExistence type="predicted"/>
<evidence type="ECO:0000313" key="3">
    <source>
        <dbReference type="Proteomes" id="UP000799750"/>
    </source>
</evidence>
<reference evidence="2" key="1">
    <citation type="journal article" date="2020" name="Stud. Mycol.">
        <title>101 Dothideomycetes genomes: a test case for predicting lifestyles and emergence of pathogens.</title>
        <authorList>
            <person name="Haridas S."/>
            <person name="Albert R."/>
            <person name="Binder M."/>
            <person name="Bloem J."/>
            <person name="Labutti K."/>
            <person name="Salamov A."/>
            <person name="Andreopoulos B."/>
            <person name="Baker S."/>
            <person name="Barry K."/>
            <person name="Bills G."/>
            <person name="Bluhm B."/>
            <person name="Cannon C."/>
            <person name="Castanera R."/>
            <person name="Culley D."/>
            <person name="Daum C."/>
            <person name="Ezra D."/>
            <person name="Gonzalez J."/>
            <person name="Henrissat B."/>
            <person name="Kuo A."/>
            <person name="Liang C."/>
            <person name="Lipzen A."/>
            <person name="Lutzoni F."/>
            <person name="Magnuson J."/>
            <person name="Mondo S."/>
            <person name="Nolan M."/>
            <person name="Ohm R."/>
            <person name="Pangilinan J."/>
            <person name="Park H.-J."/>
            <person name="Ramirez L."/>
            <person name="Alfaro M."/>
            <person name="Sun H."/>
            <person name="Tritt A."/>
            <person name="Yoshinaga Y."/>
            <person name="Zwiers L.-H."/>
            <person name="Turgeon B."/>
            <person name="Goodwin S."/>
            <person name="Spatafora J."/>
            <person name="Crous P."/>
            <person name="Grigoriev I."/>
        </authorList>
    </citation>
    <scope>NUCLEOTIDE SEQUENCE</scope>
    <source>
        <strain evidence="2">CBS 269.34</strain>
    </source>
</reference>
<organism evidence="2 3">
    <name type="scientific">Lophium mytilinum</name>
    <dbReference type="NCBI Taxonomy" id="390894"/>
    <lineage>
        <taxon>Eukaryota</taxon>
        <taxon>Fungi</taxon>
        <taxon>Dikarya</taxon>
        <taxon>Ascomycota</taxon>
        <taxon>Pezizomycotina</taxon>
        <taxon>Dothideomycetes</taxon>
        <taxon>Pleosporomycetidae</taxon>
        <taxon>Mytilinidiales</taxon>
        <taxon>Mytilinidiaceae</taxon>
        <taxon>Lophium</taxon>
    </lineage>
</organism>
<feature type="region of interest" description="Disordered" evidence="1">
    <location>
        <begin position="102"/>
        <end position="123"/>
    </location>
</feature>
<gene>
    <name evidence="2" type="ORF">BU16DRAFT_601049</name>
</gene>
<sequence>MAGAPCETWQMNKTLSLVVDSHLSGLICTPTTARREATPGSLRWALASLIAEDWLLADEGAVRIARELHVELFEASGVNCKEAMIFLDVSIRSFGGMVSDASSASDETSDSLPSSSGGESNKTVEEKMSGILGFSTSNKSSINGDFTSKNALPIPETYLKGLLRRHPKGKIY</sequence>
<name>A0A6A6Q9U4_9PEZI</name>
<protein>
    <submittedName>
        <fullName evidence="2">Uncharacterized protein</fullName>
    </submittedName>
</protein>
<feature type="compositionally biased region" description="Low complexity" evidence="1">
    <location>
        <begin position="102"/>
        <end position="120"/>
    </location>
</feature>
<dbReference type="EMBL" id="MU004203">
    <property type="protein sequence ID" value="KAF2488373.1"/>
    <property type="molecule type" value="Genomic_DNA"/>
</dbReference>
<accession>A0A6A6Q9U4</accession>
<keyword evidence="3" id="KW-1185">Reference proteome</keyword>
<dbReference type="AlphaFoldDB" id="A0A6A6Q9U4"/>
<evidence type="ECO:0000256" key="1">
    <source>
        <dbReference type="SAM" id="MobiDB-lite"/>
    </source>
</evidence>
<dbReference type="OrthoDB" id="5430451at2759"/>